<dbReference type="GO" id="GO:0005524">
    <property type="term" value="F:ATP binding"/>
    <property type="evidence" value="ECO:0007669"/>
    <property type="project" value="UniProtKB-KW"/>
</dbReference>
<comment type="caution">
    <text evidence="8">The sequence shown here is derived from an EMBL/GenBank/DDBJ whole genome shotgun (WGS) entry which is preliminary data.</text>
</comment>
<keyword evidence="5" id="KW-0067">ATP-binding</keyword>
<dbReference type="SMART" id="SM00836">
    <property type="entry name" value="DALR_1"/>
    <property type="match status" value="1"/>
</dbReference>
<organism evidence="8 9">
    <name type="scientific">Lachnoclostridium phytofermentans</name>
    <dbReference type="NCBI Taxonomy" id="66219"/>
    <lineage>
        <taxon>Bacteria</taxon>
        <taxon>Bacillati</taxon>
        <taxon>Bacillota</taxon>
        <taxon>Clostridia</taxon>
        <taxon>Lachnospirales</taxon>
        <taxon>Lachnospiraceae</taxon>
    </lineage>
</organism>
<feature type="domain" description="DALR anticodon binding" evidence="7">
    <location>
        <begin position="56"/>
        <end position="180"/>
    </location>
</feature>
<comment type="catalytic activity">
    <reaction evidence="6">
        <text>tRNA(Arg) + L-arginine + ATP = L-arginyl-tRNA(Arg) + AMP + diphosphate</text>
        <dbReference type="Rhea" id="RHEA:20301"/>
        <dbReference type="Rhea" id="RHEA-COMP:9658"/>
        <dbReference type="Rhea" id="RHEA-COMP:9673"/>
        <dbReference type="ChEBI" id="CHEBI:30616"/>
        <dbReference type="ChEBI" id="CHEBI:32682"/>
        <dbReference type="ChEBI" id="CHEBI:33019"/>
        <dbReference type="ChEBI" id="CHEBI:78442"/>
        <dbReference type="ChEBI" id="CHEBI:78513"/>
        <dbReference type="ChEBI" id="CHEBI:456215"/>
        <dbReference type="EC" id="6.1.1.19"/>
    </reaction>
</comment>
<dbReference type="InterPro" id="IPR001278">
    <property type="entry name" value="Arg-tRNA-ligase"/>
</dbReference>
<proteinExistence type="inferred from homology"/>
<comment type="similarity">
    <text evidence="1">Belongs to the class-I aminoacyl-tRNA synthetase family.</text>
</comment>
<evidence type="ECO:0000256" key="1">
    <source>
        <dbReference type="ARBA" id="ARBA00005594"/>
    </source>
</evidence>
<dbReference type="Gene3D" id="3.40.50.620">
    <property type="entry name" value="HUPs"/>
    <property type="match status" value="1"/>
</dbReference>
<keyword evidence="3 8" id="KW-0436">Ligase</keyword>
<evidence type="ECO:0000256" key="3">
    <source>
        <dbReference type="ARBA" id="ARBA00022598"/>
    </source>
</evidence>
<evidence type="ECO:0000313" key="8">
    <source>
        <dbReference type="EMBL" id="HCL03736.1"/>
    </source>
</evidence>
<evidence type="ECO:0000313" key="9">
    <source>
        <dbReference type="Proteomes" id="UP000262969"/>
    </source>
</evidence>
<dbReference type="EMBL" id="DPVV01000503">
    <property type="protein sequence ID" value="HCL03736.1"/>
    <property type="molecule type" value="Genomic_DNA"/>
</dbReference>
<dbReference type="InterPro" id="IPR009080">
    <property type="entry name" value="tRNAsynth_Ia_anticodon-bd"/>
</dbReference>
<evidence type="ECO:0000256" key="4">
    <source>
        <dbReference type="ARBA" id="ARBA00022741"/>
    </source>
</evidence>
<dbReference type="InterPro" id="IPR008909">
    <property type="entry name" value="DALR_anticod-bd"/>
</dbReference>
<evidence type="ECO:0000256" key="5">
    <source>
        <dbReference type="ARBA" id="ARBA00022840"/>
    </source>
</evidence>
<dbReference type="GO" id="GO:0006420">
    <property type="term" value="P:arginyl-tRNA aminoacylation"/>
    <property type="evidence" value="ECO:0007669"/>
    <property type="project" value="InterPro"/>
</dbReference>
<dbReference type="SUPFAM" id="SSF47323">
    <property type="entry name" value="Anticodon-binding domain of a subclass of class I aminoacyl-tRNA synthetases"/>
    <property type="match status" value="1"/>
</dbReference>
<dbReference type="AlphaFoldDB" id="A0A3D2X9S0"/>
<evidence type="ECO:0000256" key="2">
    <source>
        <dbReference type="ARBA" id="ARBA00012837"/>
    </source>
</evidence>
<dbReference type="PANTHER" id="PTHR11956">
    <property type="entry name" value="ARGINYL-TRNA SYNTHETASE"/>
    <property type="match status" value="1"/>
</dbReference>
<feature type="non-terminal residue" evidence="8">
    <location>
        <position position="1"/>
    </location>
</feature>
<dbReference type="Gene3D" id="1.10.730.10">
    <property type="entry name" value="Isoleucyl-tRNA Synthetase, Domain 1"/>
    <property type="match status" value="1"/>
</dbReference>
<dbReference type="Proteomes" id="UP000262969">
    <property type="component" value="Unassembled WGS sequence"/>
</dbReference>
<dbReference type="EC" id="6.1.1.19" evidence="2"/>
<gene>
    <name evidence="8" type="ORF">DHW61_15250</name>
</gene>
<evidence type="ECO:0000259" key="7">
    <source>
        <dbReference type="SMART" id="SM00836"/>
    </source>
</evidence>
<reference evidence="8 9" key="1">
    <citation type="journal article" date="2018" name="Nat. Biotechnol.">
        <title>A standardized bacterial taxonomy based on genome phylogeny substantially revises the tree of life.</title>
        <authorList>
            <person name="Parks D.H."/>
            <person name="Chuvochina M."/>
            <person name="Waite D.W."/>
            <person name="Rinke C."/>
            <person name="Skarshewski A."/>
            <person name="Chaumeil P.A."/>
            <person name="Hugenholtz P."/>
        </authorList>
    </citation>
    <scope>NUCLEOTIDE SEQUENCE [LARGE SCALE GENOMIC DNA]</scope>
    <source>
        <strain evidence="8">UBA11728</strain>
    </source>
</reference>
<dbReference type="GO" id="GO:0004814">
    <property type="term" value="F:arginine-tRNA ligase activity"/>
    <property type="evidence" value="ECO:0007669"/>
    <property type="project" value="UniProtKB-EC"/>
</dbReference>
<name>A0A3D2X9S0_9FIRM</name>
<dbReference type="SUPFAM" id="SSF52374">
    <property type="entry name" value="Nucleotidylyl transferase"/>
    <property type="match status" value="1"/>
</dbReference>
<sequence length="180" mass="20475">KIMSNREMGEEEAREVAKIVGLAALKYGDLSNQASKDYIFDIDRFTSFEGNTGPYILYTIVRIKSILAKYQEENKAVDVSKLSIKSGNTREYGISEVNLMLECAKFNDVIEHAAYENAPHKLCAYVYDLANAFSTFYHENKIIAEENKEKQQEWIALINLVLRILSTCIELLGFSAPEKM</sequence>
<dbReference type="InterPro" id="IPR014729">
    <property type="entry name" value="Rossmann-like_a/b/a_fold"/>
</dbReference>
<protein>
    <recommendedName>
        <fullName evidence="2">arginine--tRNA ligase</fullName>
        <ecNumber evidence="2">6.1.1.19</ecNumber>
    </recommendedName>
</protein>
<dbReference type="PANTHER" id="PTHR11956:SF5">
    <property type="entry name" value="ARGININE--TRNA LIGASE, CYTOPLASMIC"/>
    <property type="match status" value="1"/>
</dbReference>
<dbReference type="Pfam" id="PF05746">
    <property type="entry name" value="DALR_1"/>
    <property type="match status" value="1"/>
</dbReference>
<accession>A0A3D2X9S0</accession>
<evidence type="ECO:0000256" key="6">
    <source>
        <dbReference type="ARBA" id="ARBA00049339"/>
    </source>
</evidence>
<keyword evidence="4" id="KW-0547">Nucleotide-binding</keyword>